<dbReference type="EMBL" id="HBUF01343658">
    <property type="protein sequence ID" value="CAG6706921.1"/>
    <property type="molecule type" value="Transcribed_RNA"/>
</dbReference>
<keyword evidence="15" id="KW-0830">Ubiquinone</keyword>
<dbReference type="GO" id="GO:0032981">
    <property type="term" value="P:mitochondrial respiratory chain complex I assembly"/>
    <property type="evidence" value="ECO:0007669"/>
    <property type="project" value="TreeGrafter"/>
</dbReference>
<keyword evidence="8" id="KW-0999">Mitochondrion inner membrane</keyword>
<dbReference type="GO" id="GO:0022900">
    <property type="term" value="P:electron transport chain"/>
    <property type="evidence" value="ECO:0007669"/>
    <property type="project" value="InterPro"/>
</dbReference>
<keyword evidence="10" id="KW-1133">Transmembrane helix</keyword>
<evidence type="ECO:0000256" key="13">
    <source>
        <dbReference type="ARBA" id="ARBA00030217"/>
    </source>
</evidence>
<dbReference type="AlphaFoldDB" id="A0A8D8QLZ6"/>
<evidence type="ECO:0000256" key="7">
    <source>
        <dbReference type="ARBA" id="ARBA00022692"/>
    </source>
</evidence>
<keyword evidence="7" id="KW-0812">Transmembrane</keyword>
<sequence length="106" mass="12524">MGGHGHHFEPPFKVPDWKKMKVENCPQLQNVERALAAKGLKDPWLRNYVWRFPPELHSNMVVRMKDHFTIGMRTGFILCAVTLAAEYTYKFFVPPKDHHHNHDEHH</sequence>
<dbReference type="EMBL" id="HBUF01343660">
    <property type="protein sequence ID" value="CAG6706925.1"/>
    <property type="molecule type" value="Transcribed_RNA"/>
</dbReference>
<name>A0A8D8QLZ6_9HEMI</name>
<proteinExistence type="inferred from homology"/>
<dbReference type="EMBL" id="HBUF01230737">
    <property type="protein sequence ID" value="CAG6673228.1"/>
    <property type="molecule type" value="Transcribed_RNA"/>
</dbReference>
<protein>
    <recommendedName>
        <fullName evidence="4">NADH dehydrogenase [ubiquinone] 1 beta subcomplex subunit 3</fullName>
    </recommendedName>
    <alternativeName>
        <fullName evidence="13">Complex I-B12</fullName>
    </alternativeName>
    <alternativeName>
        <fullName evidence="14">NADH-ubiquinone oxidoreductase B12 subunit</fullName>
    </alternativeName>
</protein>
<dbReference type="PANTHER" id="PTHR15082:SF2">
    <property type="entry name" value="NADH DEHYDROGENASE [UBIQUINONE] 1 BETA SUBCOMPLEX SUBUNIT 3"/>
    <property type="match status" value="1"/>
</dbReference>
<evidence type="ECO:0000256" key="10">
    <source>
        <dbReference type="ARBA" id="ARBA00022989"/>
    </source>
</evidence>
<dbReference type="InterPro" id="IPR012576">
    <property type="entry name" value="NDUFB3"/>
</dbReference>
<organism evidence="15">
    <name type="scientific">Cacopsylla melanoneura</name>
    <dbReference type="NCBI Taxonomy" id="428564"/>
    <lineage>
        <taxon>Eukaryota</taxon>
        <taxon>Metazoa</taxon>
        <taxon>Ecdysozoa</taxon>
        <taxon>Arthropoda</taxon>
        <taxon>Hexapoda</taxon>
        <taxon>Insecta</taxon>
        <taxon>Pterygota</taxon>
        <taxon>Neoptera</taxon>
        <taxon>Paraneoptera</taxon>
        <taxon>Hemiptera</taxon>
        <taxon>Sternorrhyncha</taxon>
        <taxon>Psylloidea</taxon>
        <taxon>Psyllidae</taxon>
        <taxon>Psyllinae</taxon>
        <taxon>Cacopsylla</taxon>
    </lineage>
</organism>
<keyword evidence="6" id="KW-0679">Respiratory chain</keyword>
<evidence type="ECO:0000256" key="3">
    <source>
        <dbReference type="ARBA" id="ARBA00005667"/>
    </source>
</evidence>
<evidence type="ECO:0000256" key="12">
    <source>
        <dbReference type="ARBA" id="ARBA00023136"/>
    </source>
</evidence>
<evidence type="ECO:0000256" key="1">
    <source>
        <dbReference type="ARBA" id="ARBA00003195"/>
    </source>
</evidence>
<evidence type="ECO:0000256" key="6">
    <source>
        <dbReference type="ARBA" id="ARBA00022660"/>
    </source>
</evidence>
<dbReference type="EMBL" id="HBUF01086364">
    <property type="protein sequence ID" value="CAG6634448.1"/>
    <property type="molecule type" value="Transcribed_RNA"/>
</dbReference>
<evidence type="ECO:0000256" key="4">
    <source>
        <dbReference type="ARBA" id="ARBA00018680"/>
    </source>
</evidence>
<evidence type="ECO:0000256" key="9">
    <source>
        <dbReference type="ARBA" id="ARBA00022982"/>
    </source>
</evidence>
<keyword evidence="11" id="KW-0496">Mitochondrion</keyword>
<dbReference type="EMBL" id="HBUF01230736">
    <property type="protein sequence ID" value="CAG6673226.1"/>
    <property type="molecule type" value="Transcribed_RNA"/>
</dbReference>
<keyword evidence="9" id="KW-0249">Electron transport</keyword>
<evidence type="ECO:0000256" key="8">
    <source>
        <dbReference type="ARBA" id="ARBA00022792"/>
    </source>
</evidence>
<dbReference type="EMBL" id="HBUF01086362">
    <property type="protein sequence ID" value="CAG6634446.1"/>
    <property type="molecule type" value="Transcribed_RNA"/>
</dbReference>
<evidence type="ECO:0000256" key="11">
    <source>
        <dbReference type="ARBA" id="ARBA00023128"/>
    </source>
</evidence>
<accession>A0A8D8QLZ6</accession>
<evidence type="ECO:0000256" key="5">
    <source>
        <dbReference type="ARBA" id="ARBA00022448"/>
    </source>
</evidence>
<evidence type="ECO:0000256" key="2">
    <source>
        <dbReference type="ARBA" id="ARBA00004298"/>
    </source>
</evidence>
<comment type="similarity">
    <text evidence="3">Belongs to the complex I NDUFB3 subunit family.</text>
</comment>
<dbReference type="EMBL" id="HBUF01343659">
    <property type="protein sequence ID" value="CAG6706923.1"/>
    <property type="molecule type" value="Transcribed_RNA"/>
</dbReference>
<dbReference type="Pfam" id="PF08122">
    <property type="entry name" value="NDUF_B12"/>
    <property type="match status" value="1"/>
</dbReference>
<dbReference type="EMBL" id="HBUF01086363">
    <property type="protein sequence ID" value="CAG6634447.1"/>
    <property type="molecule type" value="Transcribed_RNA"/>
</dbReference>
<dbReference type="PANTHER" id="PTHR15082">
    <property type="entry name" value="NADH-UBIQUINONE OXIDOREDUCTASE B12 SUBUNIT"/>
    <property type="match status" value="1"/>
</dbReference>
<keyword evidence="5" id="KW-0813">Transport</keyword>
<dbReference type="GO" id="GO:0005743">
    <property type="term" value="C:mitochondrial inner membrane"/>
    <property type="evidence" value="ECO:0007669"/>
    <property type="project" value="UniProtKB-SubCell"/>
</dbReference>
<comment type="subcellular location">
    <subcellularLocation>
        <location evidence="2">Mitochondrion inner membrane</location>
        <topology evidence="2">Single-pass membrane protein</topology>
        <orientation evidence="2">Matrix side</orientation>
    </subcellularLocation>
</comment>
<evidence type="ECO:0000256" key="14">
    <source>
        <dbReference type="ARBA" id="ARBA00032688"/>
    </source>
</evidence>
<dbReference type="EMBL" id="HBUF01682546">
    <property type="protein sequence ID" value="CAG6792623.1"/>
    <property type="molecule type" value="Transcribed_RNA"/>
</dbReference>
<evidence type="ECO:0000313" key="15">
    <source>
        <dbReference type="EMBL" id="CAG6634448.1"/>
    </source>
</evidence>
<dbReference type="EMBL" id="HBUF01086361">
    <property type="protein sequence ID" value="CAG6634445.1"/>
    <property type="molecule type" value="Transcribed_RNA"/>
</dbReference>
<keyword evidence="12" id="KW-0472">Membrane</keyword>
<comment type="function">
    <text evidence="1">Accessory subunit of the mitochondrial membrane respiratory chain NADH dehydrogenase (Complex I), that is believed not to be involved in catalysis. Complex I functions in the transfer of electrons from NADH to the respiratory chain. The immediate electron acceptor for the enzyme is believed to be ubiquinone.</text>
</comment>
<reference evidence="15" key="1">
    <citation type="submission" date="2021-05" db="EMBL/GenBank/DDBJ databases">
        <authorList>
            <person name="Alioto T."/>
            <person name="Alioto T."/>
            <person name="Gomez Garrido J."/>
        </authorList>
    </citation>
    <scope>NUCLEOTIDE SEQUENCE</scope>
</reference>